<dbReference type="PANTHER" id="PTHR41814:SF1">
    <property type="entry name" value="CELLULASE"/>
    <property type="match status" value="1"/>
</dbReference>
<evidence type="ECO:0000256" key="2">
    <source>
        <dbReference type="SAM" id="MobiDB-lite"/>
    </source>
</evidence>
<proteinExistence type="predicted"/>
<name>S7PU48_GLOTA</name>
<dbReference type="RefSeq" id="XP_007870421.1">
    <property type="nucleotide sequence ID" value="XM_007872230.1"/>
</dbReference>
<dbReference type="Gene3D" id="1.50.10.10">
    <property type="match status" value="1"/>
</dbReference>
<feature type="compositionally biased region" description="Polar residues" evidence="2">
    <location>
        <begin position="725"/>
        <end position="744"/>
    </location>
</feature>
<evidence type="ECO:0000313" key="4">
    <source>
        <dbReference type="EMBL" id="EPQ50968.1"/>
    </source>
</evidence>
<feature type="compositionally biased region" description="Low complexity" evidence="2">
    <location>
        <begin position="651"/>
        <end position="677"/>
    </location>
</feature>
<evidence type="ECO:0000256" key="3">
    <source>
        <dbReference type="SAM" id="SignalP"/>
    </source>
</evidence>
<feature type="region of interest" description="Disordered" evidence="2">
    <location>
        <begin position="623"/>
        <end position="823"/>
    </location>
</feature>
<dbReference type="GeneID" id="19304697"/>
<dbReference type="Pfam" id="PF07470">
    <property type="entry name" value="Glyco_hydro_88"/>
    <property type="match status" value="1"/>
</dbReference>
<dbReference type="EMBL" id="KB469312">
    <property type="protein sequence ID" value="EPQ50968.1"/>
    <property type="molecule type" value="Genomic_DNA"/>
</dbReference>
<dbReference type="HOGENOM" id="CLU_329299_0_0_1"/>
<evidence type="ECO:0000256" key="1">
    <source>
        <dbReference type="ARBA" id="ARBA00022801"/>
    </source>
</evidence>
<dbReference type="KEGG" id="gtr:GLOTRDRAFT_141133"/>
<keyword evidence="3" id="KW-0732">Signal</keyword>
<dbReference type="eggNOG" id="ENOG502RZ5C">
    <property type="taxonomic scope" value="Eukaryota"/>
</dbReference>
<dbReference type="PANTHER" id="PTHR41814">
    <property type="entry name" value="EXPRESSED PROTEIN"/>
    <property type="match status" value="1"/>
</dbReference>
<feature type="compositionally biased region" description="Low complexity" evidence="2">
    <location>
        <begin position="629"/>
        <end position="640"/>
    </location>
</feature>
<protein>
    <recommendedName>
        <fullName evidence="6">Six-hairpin glycosidase</fullName>
    </recommendedName>
</protein>
<dbReference type="InterPro" id="IPR010905">
    <property type="entry name" value="Glyco_hydro_88"/>
</dbReference>
<organism evidence="4 5">
    <name type="scientific">Gloeophyllum trabeum (strain ATCC 11539 / FP-39264 / Madison 617)</name>
    <name type="common">Brown rot fungus</name>
    <dbReference type="NCBI Taxonomy" id="670483"/>
    <lineage>
        <taxon>Eukaryota</taxon>
        <taxon>Fungi</taxon>
        <taxon>Dikarya</taxon>
        <taxon>Basidiomycota</taxon>
        <taxon>Agaricomycotina</taxon>
        <taxon>Agaricomycetes</taxon>
        <taxon>Gloeophyllales</taxon>
        <taxon>Gloeophyllaceae</taxon>
        <taxon>Gloeophyllum</taxon>
    </lineage>
</organism>
<gene>
    <name evidence="4" type="ORF">GLOTRDRAFT_141133</name>
</gene>
<evidence type="ECO:0000313" key="5">
    <source>
        <dbReference type="Proteomes" id="UP000030669"/>
    </source>
</evidence>
<dbReference type="GO" id="GO:0005975">
    <property type="term" value="P:carbohydrate metabolic process"/>
    <property type="evidence" value="ECO:0007669"/>
    <property type="project" value="InterPro"/>
</dbReference>
<reference evidence="4 5" key="1">
    <citation type="journal article" date="2012" name="Science">
        <title>The Paleozoic origin of enzymatic lignin decomposition reconstructed from 31 fungal genomes.</title>
        <authorList>
            <person name="Floudas D."/>
            <person name="Binder M."/>
            <person name="Riley R."/>
            <person name="Barry K."/>
            <person name="Blanchette R.A."/>
            <person name="Henrissat B."/>
            <person name="Martinez A.T."/>
            <person name="Otillar R."/>
            <person name="Spatafora J.W."/>
            <person name="Yadav J.S."/>
            <person name="Aerts A."/>
            <person name="Benoit I."/>
            <person name="Boyd A."/>
            <person name="Carlson A."/>
            <person name="Copeland A."/>
            <person name="Coutinho P.M."/>
            <person name="de Vries R.P."/>
            <person name="Ferreira P."/>
            <person name="Findley K."/>
            <person name="Foster B."/>
            <person name="Gaskell J."/>
            <person name="Glotzer D."/>
            <person name="Gorecki P."/>
            <person name="Heitman J."/>
            <person name="Hesse C."/>
            <person name="Hori C."/>
            <person name="Igarashi K."/>
            <person name="Jurgens J.A."/>
            <person name="Kallen N."/>
            <person name="Kersten P."/>
            <person name="Kohler A."/>
            <person name="Kuees U."/>
            <person name="Kumar T.K.A."/>
            <person name="Kuo A."/>
            <person name="LaButti K."/>
            <person name="Larrondo L.F."/>
            <person name="Lindquist E."/>
            <person name="Ling A."/>
            <person name="Lombard V."/>
            <person name="Lucas S."/>
            <person name="Lundell T."/>
            <person name="Martin R."/>
            <person name="McLaughlin D.J."/>
            <person name="Morgenstern I."/>
            <person name="Morin E."/>
            <person name="Murat C."/>
            <person name="Nagy L.G."/>
            <person name="Nolan M."/>
            <person name="Ohm R.A."/>
            <person name="Patyshakuliyeva A."/>
            <person name="Rokas A."/>
            <person name="Ruiz-Duenas F.J."/>
            <person name="Sabat G."/>
            <person name="Salamov A."/>
            <person name="Samejima M."/>
            <person name="Schmutz J."/>
            <person name="Slot J.C."/>
            <person name="St John F."/>
            <person name="Stenlid J."/>
            <person name="Sun H."/>
            <person name="Sun S."/>
            <person name="Syed K."/>
            <person name="Tsang A."/>
            <person name="Wiebenga A."/>
            <person name="Young D."/>
            <person name="Pisabarro A."/>
            <person name="Eastwood D.C."/>
            <person name="Martin F."/>
            <person name="Cullen D."/>
            <person name="Grigoriev I.V."/>
            <person name="Hibbett D.S."/>
        </authorList>
    </citation>
    <scope>NUCLEOTIDE SEQUENCE [LARGE SCALE GENOMIC DNA]</scope>
    <source>
        <strain evidence="4 5">ATCC 11539</strain>
    </source>
</reference>
<feature type="compositionally biased region" description="Basic and acidic residues" evidence="2">
    <location>
        <begin position="802"/>
        <end position="818"/>
    </location>
</feature>
<dbReference type="Proteomes" id="UP000030669">
    <property type="component" value="Unassembled WGS sequence"/>
</dbReference>
<keyword evidence="1" id="KW-0378">Hydrolase</keyword>
<dbReference type="OrthoDB" id="4138492at2759"/>
<feature type="signal peptide" evidence="3">
    <location>
        <begin position="1"/>
        <end position="30"/>
    </location>
</feature>
<keyword evidence="5" id="KW-1185">Reference proteome</keyword>
<evidence type="ECO:0008006" key="6">
    <source>
        <dbReference type="Google" id="ProtNLM"/>
    </source>
</evidence>
<dbReference type="GO" id="GO:0016787">
    <property type="term" value="F:hydrolase activity"/>
    <property type="evidence" value="ECO:0007669"/>
    <property type="project" value="UniProtKB-KW"/>
</dbReference>
<accession>S7PU48</accession>
<sequence>MVSTRVPLLHAPCLIWLSTFLLSLGTPAIAVGHLTDEQLSKIEANLADGAHDPWELGTRAQAVTELHAPSFSVFSNTKLPVPSSEFKNGLPAGLDQVLEIAHDVVANRSVSNGGITGPQPLVANGAAGDPASIGVAVLVANWTLGPNGGDGKYGGQDYAGAAKDQLDFLLGDQVPKTDDGAISHRTEQVQLWSDFVYMVPPFLAYYGVTTGNQTLLKMAYDQCRLYRKYLLDPEAGGMWKHILLGDWDDQFHWTTGNGWAAAGMLRVLATIQHSEYADALKSEQADLANWVSEIHDGIYPHLQLNGIFKNYPDANATGNFDDAAGATILAASVYRLASVWGVETHIADAERSRAALLGPNLNVTNTDSKFEHFTSDFWLTPVVLPYDFHQLGKHSPEAQAFVLEMEAGRNDWLAGKNKRSARAERMHKNQTLSRARALLHVAKARTGPGSGHELGDGAPGLPAVCAYLASLELNNGDVNEKIAHNSSCLAPKIFTNVVNVVRIVLAESDLEARLKEVKYEDLMASHKVLRGDLVLPWLREAEALLLQSGQVRVKNHPDDVLVKCAVFYWTSQLLGLVRIKRPHLTRPHAIDPDEFDDLLLTIDDVCLSIRDRITAEVARLREEAKKNTAKTTTAASSSAKKQTKPKPPKPSGSSAKKQVAKEPSPATASTSKSPSKSALKRTLPTPSVAEPDASPSKRRVSFMHTADLADTLPQTPSKRRRVAATPTSGSMTSQDEASALSAPSPTKLPGLNLTGIQEDVSEQTTLQQPTPVPPAVGSATPRRSSRLSQPEPETPASEVVEDGPRSSDEEQDDREKGLSRSRQFRCPFLDRRQWYRRDPKIEREWKMAEAFKQRMVDARGHPFARLRPAQFP</sequence>
<dbReference type="SUPFAM" id="SSF48208">
    <property type="entry name" value="Six-hairpin glycosidases"/>
    <property type="match status" value="1"/>
</dbReference>
<dbReference type="InterPro" id="IPR008928">
    <property type="entry name" value="6-hairpin_glycosidase_sf"/>
</dbReference>
<dbReference type="AlphaFoldDB" id="S7PU48"/>
<dbReference type="InterPro" id="IPR012341">
    <property type="entry name" value="6hp_glycosidase-like_sf"/>
</dbReference>
<feature type="chain" id="PRO_5004543772" description="Six-hairpin glycosidase" evidence="3">
    <location>
        <begin position="31"/>
        <end position="872"/>
    </location>
</feature>